<feature type="coiled-coil region" evidence="13">
    <location>
        <begin position="847"/>
        <end position="925"/>
    </location>
</feature>
<dbReference type="PANTHER" id="PTHR43547:SF2">
    <property type="entry name" value="HYBRID SIGNAL TRANSDUCTION HISTIDINE KINASE C"/>
    <property type="match status" value="1"/>
</dbReference>
<dbReference type="Pfam" id="PF07495">
    <property type="entry name" value="Y_Y_Y"/>
    <property type="match status" value="1"/>
</dbReference>
<dbReference type="InterPro" id="IPR013783">
    <property type="entry name" value="Ig-like_fold"/>
</dbReference>
<comment type="subcellular location">
    <subcellularLocation>
        <location evidence="2">Membrane</location>
    </subcellularLocation>
</comment>
<evidence type="ECO:0000256" key="12">
    <source>
        <dbReference type="PROSITE-ProRule" id="PRU00169"/>
    </source>
</evidence>
<dbReference type="Gene3D" id="2.60.40.10">
    <property type="entry name" value="Immunoglobulins"/>
    <property type="match status" value="1"/>
</dbReference>
<dbReference type="Pfam" id="PF02518">
    <property type="entry name" value="HATPase_c"/>
    <property type="match status" value="1"/>
</dbReference>
<organism evidence="17 18">
    <name type="scientific">Mucilaginibacter paludis DSM 18603</name>
    <dbReference type="NCBI Taxonomy" id="714943"/>
    <lineage>
        <taxon>Bacteria</taxon>
        <taxon>Pseudomonadati</taxon>
        <taxon>Bacteroidota</taxon>
        <taxon>Sphingobacteriia</taxon>
        <taxon>Sphingobacteriales</taxon>
        <taxon>Sphingobacteriaceae</taxon>
        <taxon>Mucilaginibacter</taxon>
    </lineage>
</organism>
<keyword evidence="13" id="KW-0175">Coiled coil</keyword>
<evidence type="ECO:0000256" key="9">
    <source>
        <dbReference type="ARBA" id="ARBA00022840"/>
    </source>
</evidence>
<dbReference type="SUPFAM" id="SSF55874">
    <property type="entry name" value="ATPase domain of HSP90 chaperone/DNA topoisomerase II/histidine kinase"/>
    <property type="match status" value="1"/>
</dbReference>
<dbReference type="Gene3D" id="2.130.10.10">
    <property type="entry name" value="YVTN repeat-like/Quinoprotein amine dehydrogenase"/>
    <property type="match status" value="3"/>
</dbReference>
<evidence type="ECO:0000259" key="15">
    <source>
        <dbReference type="PROSITE" id="PS50109"/>
    </source>
</evidence>
<evidence type="ECO:0000256" key="14">
    <source>
        <dbReference type="SAM" id="SignalP"/>
    </source>
</evidence>
<dbReference type="GO" id="GO:0016020">
    <property type="term" value="C:membrane"/>
    <property type="evidence" value="ECO:0007669"/>
    <property type="project" value="UniProtKB-SubCell"/>
</dbReference>
<evidence type="ECO:0000313" key="17">
    <source>
        <dbReference type="EMBL" id="EHQ29844.1"/>
    </source>
</evidence>
<dbReference type="SUPFAM" id="SSF63829">
    <property type="entry name" value="Calcium-dependent phosphotriesterase"/>
    <property type="match status" value="3"/>
</dbReference>
<dbReference type="CDD" id="cd00146">
    <property type="entry name" value="PKD"/>
    <property type="match status" value="1"/>
</dbReference>
<reference evidence="17" key="1">
    <citation type="submission" date="2011-09" db="EMBL/GenBank/DDBJ databases">
        <title>The permanent draft genome of Mucilaginibacter paludis DSM 18603.</title>
        <authorList>
            <consortium name="US DOE Joint Genome Institute (JGI-PGF)"/>
            <person name="Lucas S."/>
            <person name="Han J."/>
            <person name="Lapidus A."/>
            <person name="Bruce D."/>
            <person name="Goodwin L."/>
            <person name="Pitluck S."/>
            <person name="Peters L."/>
            <person name="Kyrpides N."/>
            <person name="Mavromatis K."/>
            <person name="Ivanova N."/>
            <person name="Mikhailova N."/>
            <person name="Held B."/>
            <person name="Detter J.C."/>
            <person name="Tapia R."/>
            <person name="Han C."/>
            <person name="Land M."/>
            <person name="Hauser L."/>
            <person name="Markowitz V."/>
            <person name="Cheng J.-F."/>
            <person name="Hugenholtz P."/>
            <person name="Woyke T."/>
            <person name="Wu D."/>
            <person name="Tindall B."/>
            <person name="Brambilla E."/>
            <person name="Klenk H.-P."/>
            <person name="Eisen J.A."/>
        </authorList>
    </citation>
    <scope>NUCLEOTIDE SEQUENCE [LARGE SCALE GENOMIC DNA]</scope>
    <source>
        <strain evidence="17">DSM 18603</strain>
    </source>
</reference>
<dbReference type="Proteomes" id="UP000002774">
    <property type="component" value="Chromosome"/>
</dbReference>
<dbReference type="FunFam" id="3.30.565.10:FF:000010">
    <property type="entry name" value="Sensor histidine kinase RcsC"/>
    <property type="match status" value="1"/>
</dbReference>
<dbReference type="InterPro" id="IPR011006">
    <property type="entry name" value="CheY-like_superfamily"/>
</dbReference>
<evidence type="ECO:0000256" key="7">
    <source>
        <dbReference type="ARBA" id="ARBA00022741"/>
    </source>
</evidence>
<keyword evidence="11" id="KW-0472">Membrane</keyword>
<dbReference type="InterPro" id="IPR004358">
    <property type="entry name" value="Sig_transdc_His_kin-like_C"/>
</dbReference>
<keyword evidence="14" id="KW-0732">Signal</keyword>
<keyword evidence="4 12" id="KW-0597">Phosphoprotein</keyword>
<dbReference type="SUPFAM" id="SSF52172">
    <property type="entry name" value="CheY-like"/>
    <property type="match status" value="2"/>
</dbReference>
<feature type="domain" description="Histidine kinase" evidence="15">
    <location>
        <begin position="930"/>
        <end position="1152"/>
    </location>
</feature>
<keyword evidence="10" id="KW-1133">Transmembrane helix</keyword>
<feature type="modified residue" description="4-aspartylphosphate" evidence="12">
    <location>
        <position position="1363"/>
    </location>
</feature>
<keyword evidence="9" id="KW-0067">ATP-binding</keyword>
<dbReference type="Pfam" id="PF07494">
    <property type="entry name" value="Reg_prop"/>
    <property type="match status" value="10"/>
</dbReference>
<dbReference type="GO" id="GO:0000155">
    <property type="term" value="F:phosphorelay sensor kinase activity"/>
    <property type="evidence" value="ECO:0007669"/>
    <property type="project" value="InterPro"/>
</dbReference>
<evidence type="ECO:0000259" key="16">
    <source>
        <dbReference type="PROSITE" id="PS50110"/>
    </source>
</evidence>
<accession>H1Y5R8</accession>
<dbReference type="Pfam" id="PF00512">
    <property type="entry name" value="HisKA"/>
    <property type="match status" value="1"/>
</dbReference>
<dbReference type="SUPFAM" id="SSF47384">
    <property type="entry name" value="Homodimeric domain of signal transducing histidine kinase"/>
    <property type="match status" value="1"/>
</dbReference>
<dbReference type="PRINTS" id="PR00344">
    <property type="entry name" value="BCTRLSENSOR"/>
</dbReference>
<keyword evidence="8 17" id="KW-0418">Kinase</keyword>
<dbReference type="Gene3D" id="3.40.50.2300">
    <property type="match status" value="2"/>
</dbReference>
<dbReference type="SMART" id="SM00448">
    <property type="entry name" value="REC"/>
    <property type="match status" value="2"/>
</dbReference>
<evidence type="ECO:0000313" key="18">
    <source>
        <dbReference type="Proteomes" id="UP000002774"/>
    </source>
</evidence>
<dbReference type="CDD" id="cd00082">
    <property type="entry name" value="HisKA"/>
    <property type="match status" value="1"/>
</dbReference>
<evidence type="ECO:0000256" key="10">
    <source>
        <dbReference type="ARBA" id="ARBA00022989"/>
    </source>
</evidence>
<dbReference type="eggNOG" id="COG0642">
    <property type="taxonomic scope" value="Bacteria"/>
</dbReference>
<dbReference type="SMART" id="SM00387">
    <property type="entry name" value="HATPase_c"/>
    <property type="match status" value="1"/>
</dbReference>
<dbReference type="InterPro" id="IPR011110">
    <property type="entry name" value="Reg_prop"/>
</dbReference>
<gene>
    <name evidence="17" type="ORF">Mucpa_5776</name>
</gene>
<dbReference type="InterPro" id="IPR005467">
    <property type="entry name" value="His_kinase_dom"/>
</dbReference>
<dbReference type="PROSITE" id="PS51257">
    <property type="entry name" value="PROKAR_LIPOPROTEIN"/>
    <property type="match status" value="1"/>
</dbReference>
<sequence>MIALKQKRFNAHMFFFTILLSCLVCFLNPRNCSAQVPDLKFKHISTEQGLSHSDVDAIFQDSRGFMWFGTRYGLNRYDGVKIIVYKNIPNDDSSISDNTIRTICEDKNHQLWIGTRNGLNRFNQRTNNFTRFKNDPRHNGSISSNFITHICLDKNQNFWLGTAGGGLNLYDDKKNQFIKFRHQTGQINSLSNDTVNYIFQDKAGSLWIATQNGLNLFNTITKTFNLYQYAPGGAQGNNLVAIAQDTAGNLWLGSKDNGVLLFNLKAKTFKQIKHDDRDPLSLGSDVVKSILGDKAGHIWITCINGGLNRYNSVNKNFSKYRDDPGNTASLSQTSASAIFEDKQGNLWVGTHRGGVNLYAPQAAKFNLYRQKQDPQSISYNDVKTLCQDKNGNIWVGTDGGGLNLFDRKKNTFRHYQFNPNLPGTISSNAVMDILQDRDQNIWVGTWSGGLNLFNPQSGTFTAFRNNPKNKTSISSNFIQKIFQDSKGNLWVGTYFGGLNLLDAKTHQFKHITQDADGLTHLSGNNVLAIGEDAEGHVWFGTDDAGLNCYNLNTKKFSHYFNQGDVPSDIRVIFTDHKKRLWIGQLGLYLFNTKTNSFELYTKKGGLATEFIKGIIEDKHGRLWISTSNGLTQLDPETASVKKYGIRDGLQGLEYETNAYLKTSDGEFFFGGTRGLTTFYPDQIKSNKFVPPVYLTGFQIFNKSIVAGGPHSPLKTEISVAKEINLSYSQSSISFDYAALNYVISENNSYAYKLDGFDTGWVQAGHLKRASYTNLDPGNYTFRVKASNNDGIWNETGTAILVTITPPFWDTWWFKIATAMVILGAAYAFYRSRINSVKKQKKILRKQVAERTAEVVQKVNQLQELNEELQVQSEELQAQAEELHSQAEELNSQSENLHLLNEELNKQKIQEQAARLEAEKANQAKSVFLATMSHEIRTPMNGVIGMASLLVETDLNTEQREYAETIITCGDSLVNVINDILDFSKIESGKMDIEHIDFDLRHSIEEVMDLFGPRVALRGIDLIYEIDYNVPRQIIGDSLRLKQVLINLINNAIKFTEKGEVFVKISLLKQDDHGGIDLAFTVTDTGIGIPEEKLSNLFKPFSQVDSSTTRKYGGTGLGLVISERLVKLMGDEIWAESNFGKGSVFSFSIKAEISTAQLKRIQVSVNMDGLEGKKILVVDDNQTNLTILKTQLQQWKLIPVTASSAKEALAILAADNSFNLVITDMEMPDMDGVGLAKAIKHVHSNLPVIMLSSIGDESSKKNPGLFASILVKPAKQSQLSKSIRAELGNQREEKSTEEKSANTLEGGFSLLHPLSILVAEDNLINQKLIQRILNKMGYTIEIVANGYEVLEQMMLKTYDVILMDVQMPEMDGLETTQLIRKGKFKQPFIIAMTANAMLEDKEICISAGMDDYIAKPMKLDELVALLKHAWLMIREKAN</sequence>
<dbReference type="RefSeq" id="WP_008511277.1">
    <property type="nucleotide sequence ID" value="NZ_CM001403.1"/>
</dbReference>
<dbReference type="CDD" id="cd17546">
    <property type="entry name" value="REC_hyHK_CKI1_RcsC-like"/>
    <property type="match status" value="1"/>
</dbReference>
<feature type="signal peptide" evidence="14">
    <location>
        <begin position="1"/>
        <end position="34"/>
    </location>
</feature>
<protein>
    <recommendedName>
        <fullName evidence="3">histidine kinase</fullName>
        <ecNumber evidence="3">2.7.13.3</ecNumber>
    </recommendedName>
</protein>
<name>H1Y5R8_9SPHI</name>
<keyword evidence="18" id="KW-1185">Reference proteome</keyword>
<dbReference type="FunFam" id="1.10.287.130:FF:000004">
    <property type="entry name" value="Ethylene receptor 1"/>
    <property type="match status" value="1"/>
</dbReference>
<evidence type="ECO:0000256" key="1">
    <source>
        <dbReference type="ARBA" id="ARBA00000085"/>
    </source>
</evidence>
<dbReference type="InterPro" id="IPR011123">
    <property type="entry name" value="Y_Y_Y"/>
</dbReference>
<keyword evidence="5" id="KW-0808">Transferase</keyword>
<dbReference type="InterPro" id="IPR015943">
    <property type="entry name" value="WD40/YVTN_repeat-like_dom_sf"/>
</dbReference>
<evidence type="ECO:0000256" key="3">
    <source>
        <dbReference type="ARBA" id="ARBA00012438"/>
    </source>
</evidence>
<comment type="catalytic activity">
    <reaction evidence="1">
        <text>ATP + protein L-histidine = ADP + protein N-phospho-L-histidine.</text>
        <dbReference type="EC" id="2.7.13.3"/>
    </reaction>
</comment>
<evidence type="ECO:0000256" key="8">
    <source>
        <dbReference type="ARBA" id="ARBA00022777"/>
    </source>
</evidence>
<dbReference type="InterPro" id="IPR036097">
    <property type="entry name" value="HisK_dim/P_sf"/>
</dbReference>
<dbReference type="EC" id="2.7.13.3" evidence="3"/>
<dbReference type="Pfam" id="PF00072">
    <property type="entry name" value="Response_reg"/>
    <property type="match status" value="2"/>
</dbReference>
<feature type="domain" description="Response regulatory" evidence="16">
    <location>
        <begin position="1314"/>
        <end position="1429"/>
    </location>
</feature>
<dbReference type="eggNOG" id="COG3292">
    <property type="taxonomic scope" value="Bacteria"/>
</dbReference>
<dbReference type="PANTHER" id="PTHR43547">
    <property type="entry name" value="TWO-COMPONENT HISTIDINE KINASE"/>
    <property type="match status" value="1"/>
</dbReference>
<dbReference type="Gene3D" id="1.10.287.130">
    <property type="match status" value="1"/>
</dbReference>
<dbReference type="InterPro" id="IPR001789">
    <property type="entry name" value="Sig_transdc_resp-reg_receiver"/>
</dbReference>
<dbReference type="STRING" id="714943.Mucpa_5776"/>
<evidence type="ECO:0000256" key="5">
    <source>
        <dbReference type="ARBA" id="ARBA00022679"/>
    </source>
</evidence>
<dbReference type="HOGENOM" id="CLU_000445_28_1_10"/>
<evidence type="ECO:0000256" key="2">
    <source>
        <dbReference type="ARBA" id="ARBA00004370"/>
    </source>
</evidence>
<evidence type="ECO:0000256" key="4">
    <source>
        <dbReference type="ARBA" id="ARBA00022553"/>
    </source>
</evidence>
<dbReference type="InterPro" id="IPR003594">
    <property type="entry name" value="HATPase_dom"/>
</dbReference>
<dbReference type="CDD" id="cd16922">
    <property type="entry name" value="HATPase_EvgS-ArcB-TorS-like"/>
    <property type="match status" value="1"/>
</dbReference>
<dbReference type="EMBL" id="CM001403">
    <property type="protein sequence ID" value="EHQ29844.1"/>
    <property type="molecule type" value="Genomic_DNA"/>
</dbReference>
<evidence type="ECO:0000256" key="13">
    <source>
        <dbReference type="SAM" id="Coils"/>
    </source>
</evidence>
<feature type="chain" id="PRO_5005682725" description="histidine kinase" evidence="14">
    <location>
        <begin position="35"/>
        <end position="1437"/>
    </location>
</feature>
<dbReference type="SMART" id="SM00388">
    <property type="entry name" value="HisKA"/>
    <property type="match status" value="1"/>
</dbReference>
<dbReference type="InterPro" id="IPR036890">
    <property type="entry name" value="HATPase_C_sf"/>
</dbReference>
<dbReference type="CDD" id="cd00156">
    <property type="entry name" value="REC"/>
    <property type="match status" value="1"/>
</dbReference>
<dbReference type="FunFam" id="2.60.40.10:FF:000791">
    <property type="entry name" value="Two-component system sensor histidine kinase/response regulator"/>
    <property type="match status" value="1"/>
</dbReference>
<dbReference type="OrthoDB" id="9809670at2"/>
<dbReference type="InterPro" id="IPR003661">
    <property type="entry name" value="HisK_dim/P_dom"/>
</dbReference>
<dbReference type="eggNOG" id="COG2205">
    <property type="taxonomic scope" value="Bacteria"/>
</dbReference>
<dbReference type="GO" id="GO:0005524">
    <property type="term" value="F:ATP binding"/>
    <property type="evidence" value="ECO:0007669"/>
    <property type="project" value="UniProtKB-KW"/>
</dbReference>
<keyword evidence="6" id="KW-0812">Transmembrane</keyword>
<dbReference type="PROSITE" id="PS50109">
    <property type="entry name" value="HIS_KIN"/>
    <property type="match status" value="1"/>
</dbReference>
<evidence type="ECO:0000256" key="6">
    <source>
        <dbReference type="ARBA" id="ARBA00022692"/>
    </source>
</evidence>
<dbReference type="Gene3D" id="3.30.565.10">
    <property type="entry name" value="Histidine kinase-like ATPase, C-terminal domain"/>
    <property type="match status" value="1"/>
</dbReference>
<evidence type="ECO:0000256" key="11">
    <source>
        <dbReference type="ARBA" id="ARBA00023136"/>
    </source>
</evidence>
<feature type="domain" description="Response regulatory" evidence="16">
    <location>
        <begin position="1173"/>
        <end position="1286"/>
    </location>
</feature>
<dbReference type="PROSITE" id="PS50110">
    <property type="entry name" value="RESPONSE_REGULATORY"/>
    <property type="match status" value="2"/>
</dbReference>
<proteinExistence type="predicted"/>
<keyword evidence="7" id="KW-0547">Nucleotide-binding</keyword>
<feature type="modified residue" description="4-aspartylphosphate" evidence="12">
    <location>
        <position position="1223"/>
    </location>
</feature>